<accession>A0A1J5QRC5</accession>
<evidence type="ECO:0000256" key="1">
    <source>
        <dbReference type="SAM" id="Phobius"/>
    </source>
</evidence>
<dbReference type="AlphaFoldDB" id="A0A1J5QRC5"/>
<gene>
    <name evidence="2" type="ORF">GALL_357720</name>
</gene>
<sequence>MAEPPALDLQAARPVTPTEPRLGALAGAGVGLARITLWVMAGVLAFLIGTFVFQETTFSRLTADAYRDAIGQAAQREARALSTRDAALAALLDAASNPGTGAAHTALRDAAAALHALAPDGEAGAALRALAGELHDDTPPEALRAAARRAALLLPTPGAQARQQQQELLHAYLDAINSTREFWARIAQLILLNLLLPVLTALLGYVFGSSQLPR</sequence>
<dbReference type="EMBL" id="MLJW01000804">
    <property type="protein sequence ID" value="OIQ82439.1"/>
    <property type="molecule type" value="Genomic_DNA"/>
</dbReference>
<keyword evidence="1" id="KW-0472">Membrane</keyword>
<keyword evidence="1" id="KW-0812">Transmembrane</keyword>
<feature type="transmembrane region" description="Helical" evidence="1">
    <location>
        <begin position="189"/>
        <end position="208"/>
    </location>
</feature>
<reference evidence="2" key="1">
    <citation type="submission" date="2016-10" db="EMBL/GenBank/DDBJ databases">
        <title>Sequence of Gallionella enrichment culture.</title>
        <authorList>
            <person name="Poehlein A."/>
            <person name="Muehling M."/>
            <person name="Daniel R."/>
        </authorList>
    </citation>
    <scope>NUCLEOTIDE SEQUENCE</scope>
</reference>
<name>A0A1J5QRC5_9ZZZZ</name>
<protein>
    <submittedName>
        <fullName evidence="2">Uncharacterized protein</fullName>
    </submittedName>
</protein>
<feature type="transmembrane region" description="Helical" evidence="1">
    <location>
        <begin position="35"/>
        <end position="53"/>
    </location>
</feature>
<organism evidence="2">
    <name type="scientific">mine drainage metagenome</name>
    <dbReference type="NCBI Taxonomy" id="410659"/>
    <lineage>
        <taxon>unclassified sequences</taxon>
        <taxon>metagenomes</taxon>
        <taxon>ecological metagenomes</taxon>
    </lineage>
</organism>
<keyword evidence="1" id="KW-1133">Transmembrane helix</keyword>
<proteinExistence type="predicted"/>
<evidence type="ECO:0000313" key="2">
    <source>
        <dbReference type="EMBL" id="OIQ82439.1"/>
    </source>
</evidence>
<comment type="caution">
    <text evidence="2">The sequence shown here is derived from an EMBL/GenBank/DDBJ whole genome shotgun (WGS) entry which is preliminary data.</text>
</comment>